<keyword evidence="4 5" id="KW-0472">Membrane</keyword>
<feature type="domain" description="Fatty acid hydroxylase" evidence="6">
    <location>
        <begin position="188"/>
        <end position="323"/>
    </location>
</feature>
<dbReference type="GO" id="GO:0008610">
    <property type="term" value="P:lipid biosynthetic process"/>
    <property type="evidence" value="ECO:0007669"/>
    <property type="project" value="InterPro"/>
</dbReference>
<evidence type="ECO:0000259" key="6">
    <source>
        <dbReference type="Pfam" id="PF04116"/>
    </source>
</evidence>
<keyword evidence="3 5" id="KW-1133">Transmembrane helix</keyword>
<dbReference type="InterPro" id="IPR006694">
    <property type="entry name" value="Fatty_acid_hydroxylase"/>
</dbReference>
<evidence type="ECO:0000256" key="1">
    <source>
        <dbReference type="ARBA" id="ARBA00004370"/>
    </source>
</evidence>
<dbReference type="OrthoDB" id="408954at2759"/>
<dbReference type="AlphaFoldDB" id="A0A0J6F8M2"/>
<accession>A0A0J6F8M2</accession>
<evidence type="ECO:0000256" key="5">
    <source>
        <dbReference type="SAM" id="Phobius"/>
    </source>
</evidence>
<dbReference type="GO" id="GO:0016020">
    <property type="term" value="C:membrane"/>
    <property type="evidence" value="ECO:0007669"/>
    <property type="project" value="UniProtKB-SubCell"/>
</dbReference>
<evidence type="ECO:0000256" key="4">
    <source>
        <dbReference type="ARBA" id="ARBA00023136"/>
    </source>
</evidence>
<dbReference type="InterPro" id="IPR050307">
    <property type="entry name" value="Sterol_Desaturase_Related"/>
</dbReference>
<reference evidence="8" key="3">
    <citation type="journal article" date="2010" name="Genome Res.">
        <title>Population genomic sequencing of Coccidioides fungi reveals recent hybridization and transposon control.</title>
        <authorList>
            <person name="Neafsey D.E."/>
            <person name="Barker B.M."/>
            <person name="Sharpton T.J."/>
            <person name="Stajich J.E."/>
            <person name="Park D.J."/>
            <person name="Whiston E."/>
            <person name="Hung C.-Y."/>
            <person name="McMahan C."/>
            <person name="White J."/>
            <person name="Sykes S."/>
            <person name="Heiman D."/>
            <person name="Young S."/>
            <person name="Zeng Q."/>
            <person name="Abouelleil A."/>
            <person name="Aftuck L."/>
            <person name="Bessette D."/>
            <person name="Brown A."/>
            <person name="FitzGerald M."/>
            <person name="Lui A."/>
            <person name="Macdonald J.P."/>
            <person name="Priest M."/>
            <person name="Orbach M.J."/>
            <person name="Galgiani J.N."/>
            <person name="Kirkland T.N."/>
            <person name="Cole G.T."/>
            <person name="Birren B.W."/>
            <person name="Henn M.R."/>
            <person name="Taylor J.W."/>
            <person name="Rounsley S.D."/>
        </authorList>
    </citation>
    <scope>NUCLEOTIDE SEQUENCE [LARGE SCALE GENOMIC DNA]</scope>
    <source>
        <strain evidence="8">RMSCC 3488</strain>
    </source>
</reference>
<sequence length="358" mass="41192">MKGCSRRMSRFDHVALLALVTAESSPDIRASSLIPFISDKILIVVLPVAVYWFFSLIFQACDDNGWLSKYKLHTPEEFLKRNRIRKRDVIQGVLIQHVLQVVVGIGLAYFEPDEIVNEQQNIVTWVQRIQLGKEYLPSLFAITGIDLLSLAEKVKLPAQCASAVGFAGWQVAVAKTIYYVLIPAFQYALAAFFVDSWQYGIHWCMHKNRWLYRTFHYRHHQLYVPYAFGALYNHPLEGFVQDTIGSLLAFRVAQLSIRQGIYFFTFATLKTVDDHSGFLLPWDPLQLFTDNNALYHDIHHQSWGMKTNFSQPFFSFWDRVFGTIWKGSDTGIRYERGRQLAKQAHVLEIEGVANGSSE</sequence>
<evidence type="ECO:0000256" key="2">
    <source>
        <dbReference type="ARBA" id="ARBA00022692"/>
    </source>
</evidence>
<feature type="transmembrane region" description="Helical" evidence="5">
    <location>
        <begin position="40"/>
        <end position="61"/>
    </location>
</feature>
<proteinExistence type="predicted"/>
<dbReference type="GO" id="GO:0016491">
    <property type="term" value="F:oxidoreductase activity"/>
    <property type="evidence" value="ECO:0007669"/>
    <property type="project" value="InterPro"/>
</dbReference>
<name>A0A0J6F8M2_COCPO</name>
<gene>
    <name evidence="7" type="ORF">CPAG_01650</name>
</gene>
<keyword evidence="2 5" id="KW-0812">Transmembrane</keyword>
<evidence type="ECO:0000313" key="8">
    <source>
        <dbReference type="Proteomes" id="UP000054567"/>
    </source>
</evidence>
<protein>
    <submittedName>
        <fullName evidence="7">Sphingosine hydroxylase</fullName>
    </submittedName>
</protein>
<dbReference type="PANTHER" id="PTHR11863">
    <property type="entry name" value="STEROL DESATURASE"/>
    <property type="match status" value="1"/>
</dbReference>
<dbReference type="Proteomes" id="UP000054567">
    <property type="component" value="Unassembled WGS sequence"/>
</dbReference>
<reference evidence="7 8" key="1">
    <citation type="submission" date="2007-06" db="EMBL/GenBank/DDBJ databases">
        <title>The Genome Sequence of Coccidioides posadasii RMSCC_3488.</title>
        <authorList>
            <consortium name="Coccidioides Genome Resources Consortium"/>
            <consortium name="The Broad Institute Genome Sequencing Platform"/>
            <person name="Henn M.R."/>
            <person name="Sykes S."/>
            <person name="Young S."/>
            <person name="Jaffe D."/>
            <person name="Berlin A."/>
            <person name="Alvarez P."/>
            <person name="Butler J."/>
            <person name="Gnerre S."/>
            <person name="Grabherr M."/>
            <person name="Mauceli E."/>
            <person name="Brockman W."/>
            <person name="Kodira C."/>
            <person name="Alvarado L."/>
            <person name="Zeng Q."/>
            <person name="Crawford M."/>
            <person name="Antoine C."/>
            <person name="Devon K."/>
            <person name="Galgiani J."/>
            <person name="Orsborn K."/>
            <person name="Lewis M.L."/>
            <person name="Nusbaum C."/>
            <person name="Galagan J."/>
            <person name="Birren B."/>
        </authorList>
    </citation>
    <scope>NUCLEOTIDE SEQUENCE [LARGE SCALE GENOMIC DNA]</scope>
    <source>
        <strain evidence="7 8">RMSCC 3488</strain>
    </source>
</reference>
<evidence type="ECO:0000256" key="3">
    <source>
        <dbReference type="ARBA" id="ARBA00022989"/>
    </source>
</evidence>
<dbReference type="EMBL" id="DS268109">
    <property type="protein sequence ID" value="KMM65299.1"/>
    <property type="molecule type" value="Genomic_DNA"/>
</dbReference>
<dbReference type="VEuPathDB" id="FungiDB:CPAG_01650"/>
<dbReference type="GO" id="GO:0005506">
    <property type="term" value="F:iron ion binding"/>
    <property type="evidence" value="ECO:0007669"/>
    <property type="project" value="InterPro"/>
</dbReference>
<dbReference type="Pfam" id="PF04116">
    <property type="entry name" value="FA_hydroxylase"/>
    <property type="match status" value="1"/>
</dbReference>
<organism evidence="7 8">
    <name type="scientific">Coccidioides posadasii RMSCC 3488</name>
    <dbReference type="NCBI Taxonomy" id="454284"/>
    <lineage>
        <taxon>Eukaryota</taxon>
        <taxon>Fungi</taxon>
        <taxon>Dikarya</taxon>
        <taxon>Ascomycota</taxon>
        <taxon>Pezizomycotina</taxon>
        <taxon>Eurotiomycetes</taxon>
        <taxon>Eurotiomycetidae</taxon>
        <taxon>Onygenales</taxon>
        <taxon>Onygenaceae</taxon>
        <taxon>Coccidioides</taxon>
    </lineage>
</organism>
<comment type="subcellular location">
    <subcellularLocation>
        <location evidence="1">Membrane</location>
    </subcellularLocation>
</comment>
<evidence type="ECO:0000313" key="7">
    <source>
        <dbReference type="EMBL" id="KMM65299.1"/>
    </source>
</evidence>
<reference evidence="8" key="2">
    <citation type="journal article" date="2009" name="Genome Res.">
        <title>Comparative genomic analyses of the human fungal pathogens Coccidioides and their relatives.</title>
        <authorList>
            <person name="Sharpton T.J."/>
            <person name="Stajich J.E."/>
            <person name="Rounsley S.D."/>
            <person name="Gardner M.J."/>
            <person name="Wortman J.R."/>
            <person name="Jordar V.S."/>
            <person name="Maiti R."/>
            <person name="Kodira C.D."/>
            <person name="Neafsey D.E."/>
            <person name="Zeng Q."/>
            <person name="Hung C.-Y."/>
            <person name="McMahan C."/>
            <person name="Muszewska A."/>
            <person name="Grynberg M."/>
            <person name="Mandel M.A."/>
            <person name="Kellner E.M."/>
            <person name="Barker B.M."/>
            <person name="Galgiani J.N."/>
            <person name="Orbach M.J."/>
            <person name="Kirkland T.N."/>
            <person name="Cole G.T."/>
            <person name="Henn M.R."/>
            <person name="Birren B.W."/>
            <person name="Taylor J.W."/>
        </authorList>
    </citation>
    <scope>NUCLEOTIDE SEQUENCE [LARGE SCALE GENOMIC DNA]</scope>
    <source>
        <strain evidence="8">RMSCC 3488</strain>
    </source>
</reference>